<dbReference type="Pfam" id="PF13540">
    <property type="entry name" value="RCC1_2"/>
    <property type="match status" value="2"/>
</dbReference>
<feature type="repeat" description="RCC1" evidence="2">
    <location>
        <begin position="183"/>
        <end position="248"/>
    </location>
</feature>
<evidence type="ECO:0000256" key="2">
    <source>
        <dbReference type="PROSITE-ProRule" id="PRU00235"/>
    </source>
</evidence>
<dbReference type="PROSITE" id="PS50012">
    <property type="entry name" value="RCC1_3"/>
    <property type="match status" value="3"/>
</dbReference>
<dbReference type="Pfam" id="PF00415">
    <property type="entry name" value="RCC1"/>
    <property type="match status" value="1"/>
</dbReference>
<dbReference type="PANTHER" id="PTHR22870">
    <property type="entry name" value="REGULATOR OF CHROMOSOME CONDENSATION"/>
    <property type="match status" value="1"/>
</dbReference>
<evidence type="ECO:0000256" key="3">
    <source>
        <dbReference type="SAM" id="MobiDB-lite"/>
    </source>
</evidence>
<feature type="repeat" description="RCC1" evidence="2">
    <location>
        <begin position="28"/>
        <end position="74"/>
    </location>
</feature>
<dbReference type="Gene3D" id="2.130.10.30">
    <property type="entry name" value="Regulator of chromosome condensation 1/beta-lactamase-inhibitor protein II"/>
    <property type="match status" value="2"/>
</dbReference>
<organism evidence="4 5">
    <name type="scientific">Chlamydomonas incerta</name>
    <dbReference type="NCBI Taxonomy" id="51695"/>
    <lineage>
        <taxon>Eukaryota</taxon>
        <taxon>Viridiplantae</taxon>
        <taxon>Chlorophyta</taxon>
        <taxon>core chlorophytes</taxon>
        <taxon>Chlorophyceae</taxon>
        <taxon>CS clade</taxon>
        <taxon>Chlamydomonadales</taxon>
        <taxon>Chlamydomonadaceae</taxon>
        <taxon>Chlamydomonas</taxon>
    </lineage>
</organism>
<keyword evidence="5" id="KW-1185">Reference proteome</keyword>
<dbReference type="SUPFAM" id="SSF50985">
    <property type="entry name" value="RCC1/BLIP-II"/>
    <property type="match status" value="1"/>
</dbReference>
<feature type="repeat" description="RCC1" evidence="2">
    <location>
        <begin position="120"/>
        <end position="182"/>
    </location>
</feature>
<dbReference type="PROSITE" id="PS00626">
    <property type="entry name" value="RCC1_2"/>
    <property type="match status" value="1"/>
</dbReference>
<evidence type="ECO:0000256" key="1">
    <source>
        <dbReference type="ARBA" id="ARBA00022737"/>
    </source>
</evidence>
<evidence type="ECO:0000313" key="4">
    <source>
        <dbReference type="EMBL" id="KAG2441892.1"/>
    </source>
</evidence>
<feature type="region of interest" description="Disordered" evidence="3">
    <location>
        <begin position="44"/>
        <end position="86"/>
    </location>
</feature>
<evidence type="ECO:0000313" key="5">
    <source>
        <dbReference type="Proteomes" id="UP000650467"/>
    </source>
</evidence>
<reference evidence="4" key="1">
    <citation type="journal article" date="2020" name="bioRxiv">
        <title>Comparative genomics of Chlamydomonas.</title>
        <authorList>
            <person name="Craig R.J."/>
            <person name="Hasan A.R."/>
            <person name="Ness R.W."/>
            <person name="Keightley P.D."/>
        </authorList>
    </citation>
    <scope>NUCLEOTIDE SEQUENCE</scope>
    <source>
        <strain evidence="4">SAG 7.73</strain>
    </source>
</reference>
<dbReference type="Proteomes" id="UP000650467">
    <property type="component" value="Unassembled WGS sequence"/>
</dbReference>
<feature type="compositionally biased region" description="Low complexity" evidence="3">
    <location>
        <begin position="49"/>
        <end position="77"/>
    </location>
</feature>
<dbReference type="PRINTS" id="PR00633">
    <property type="entry name" value="RCCNDNSATION"/>
</dbReference>
<dbReference type="InterPro" id="IPR000408">
    <property type="entry name" value="Reg_chr_condens"/>
</dbReference>
<gene>
    <name evidence="4" type="ORF">HXX76_003499</name>
</gene>
<keyword evidence="1" id="KW-0677">Repeat</keyword>
<dbReference type="InterPro" id="IPR051210">
    <property type="entry name" value="Ub_ligase/GEF_domain"/>
</dbReference>
<dbReference type="AlphaFoldDB" id="A0A835TAG0"/>
<name>A0A835TAG0_CHLIN</name>
<sequence>MLVEGLTGQRVISVAAGAAHSLAVTESGRLYAWGLGDNGRLGLGPPPSAASSYESSSSSSTGDGASSRSSSSSSSSEGAGGRSPWIEWLPREVQATALSGTRLAEVFAGPATSACTDEAGRVYTWGFGSLHQLGHGARAAGGGGGEGPPEDEWEPRLVNVSSLRRTRRLALGGAHAITCRLDERVHVWGSDPSGIGSLGMVPGSELGIGAAPRPPPGSAVVIPAPTIFKWWFTDVAAGLAHSVGVSSDGKLFAWGWGGAMSGAGSLQLPRLSAPGEEQAYSGRGGPQVQLRLGGGQLGVGSGVNLPNPTLVTKLEVLPGEVFRQDGGDPFNYQDSNLGWIYRRVACGPNHTVALIQVARSWTHAIKAGGRLKRPGQLPS</sequence>
<accession>A0A835TAG0</accession>
<protein>
    <submittedName>
        <fullName evidence="4">Uncharacterized protein</fullName>
    </submittedName>
</protein>
<dbReference type="OrthoDB" id="526307at2759"/>
<comment type="caution">
    <text evidence="4">The sequence shown here is derived from an EMBL/GenBank/DDBJ whole genome shotgun (WGS) entry which is preliminary data.</text>
</comment>
<dbReference type="EMBL" id="JAEHOC010000005">
    <property type="protein sequence ID" value="KAG2441892.1"/>
    <property type="molecule type" value="Genomic_DNA"/>
</dbReference>
<dbReference type="PANTHER" id="PTHR22870:SF408">
    <property type="entry name" value="OS09G0560450 PROTEIN"/>
    <property type="match status" value="1"/>
</dbReference>
<proteinExistence type="predicted"/>
<dbReference type="InterPro" id="IPR009091">
    <property type="entry name" value="RCC1/BLIP-II"/>
</dbReference>